<proteinExistence type="predicted"/>
<evidence type="ECO:0000259" key="1">
    <source>
        <dbReference type="Pfam" id="PF01261"/>
    </source>
</evidence>
<evidence type="ECO:0000313" key="2">
    <source>
        <dbReference type="EMBL" id="XAO76304.1"/>
    </source>
</evidence>
<reference evidence="2 3" key="1">
    <citation type="submission" date="2024-04" db="EMBL/GenBank/DDBJ databases">
        <title>Genome sequencing and assembly of rice foliar adapted Chryseobacterium endophyticum OsEnb-ALM-A6.</title>
        <authorList>
            <person name="Kumar S."/>
            <person name="Javed M."/>
            <person name="Chouhan V."/>
            <person name="Charishma K."/>
            <person name="Patel A."/>
            <person name="Kumar M."/>
            <person name="Sahu K.P."/>
            <person name="Kumar A."/>
        </authorList>
    </citation>
    <scope>NUCLEOTIDE SEQUENCE [LARGE SCALE GENOMIC DNA]</scope>
    <source>
        <strain evidence="2 3">OsEnb-ALM-A6</strain>
    </source>
</reference>
<dbReference type="Pfam" id="PF01261">
    <property type="entry name" value="AP_endonuc_2"/>
    <property type="match status" value="1"/>
</dbReference>
<dbReference type="InterPro" id="IPR013022">
    <property type="entry name" value="Xyl_isomerase-like_TIM-brl"/>
</dbReference>
<keyword evidence="2" id="KW-0413">Isomerase</keyword>
<dbReference type="InterPro" id="IPR050312">
    <property type="entry name" value="IolE/XylAMocC-like"/>
</dbReference>
<dbReference type="Proteomes" id="UP001463665">
    <property type="component" value="Chromosome"/>
</dbReference>
<sequence length="292" mass="33916">MQRKDFIQLSSLGLLGLYACGISNLSSNTKILAIQLYTVRDALSEDLEKTLEKLAGLGFTRLEIYGYNRTFFGKSRNEFQEILKNTGMKVISSHHTTGILHHDPGTLLNGWEKSVEDLYDIGAEYMVCSYLFPEERTADNYRKLPELLNKSGETARKAGIRFAYHNHDFEFEKLDETETVYDFILKNSSPDVVKMELDLYWMAKAGMDPLTYFEKYPKRFPLWHVKDMKAGTKDFAEIGNGSIDFERIFKAREKAGLKYWFLEQDTSDKDIFESITISRDYILKNDFFLRNI</sequence>
<organism evidence="2 3">
    <name type="scientific">Chryseobacterium endophyticum</name>
    <dbReference type="NCBI Taxonomy" id="1854762"/>
    <lineage>
        <taxon>Bacteria</taxon>
        <taxon>Pseudomonadati</taxon>
        <taxon>Bacteroidota</taxon>
        <taxon>Flavobacteriia</taxon>
        <taxon>Flavobacteriales</taxon>
        <taxon>Weeksellaceae</taxon>
        <taxon>Chryseobacterium group</taxon>
        <taxon>Chryseobacterium</taxon>
    </lineage>
</organism>
<dbReference type="Gene3D" id="3.20.20.150">
    <property type="entry name" value="Divalent-metal-dependent TIM barrel enzymes"/>
    <property type="match status" value="1"/>
</dbReference>
<dbReference type="GO" id="GO:0016853">
    <property type="term" value="F:isomerase activity"/>
    <property type="evidence" value="ECO:0007669"/>
    <property type="project" value="UniProtKB-KW"/>
</dbReference>
<accession>A0AAU6WUP8</accession>
<name>A0AAU6WUP8_9FLAO</name>
<dbReference type="AlphaFoldDB" id="A0AAU6WUP8"/>
<keyword evidence="3" id="KW-1185">Reference proteome</keyword>
<dbReference type="InterPro" id="IPR036237">
    <property type="entry name" value="Xyl_isomerase-like_sf"/>
</dbReference>
<dbReference type="SUPFAM" id="SSF51658">
    <property type="entry name" value="Xylose isomerase-like"/>
    <property type="match status" value="1"/>
</dbReference>
<protein>
    <submittedName>
        <fullName evidence="2">Sugar phosphate isomerase/epimerase</fullName>
    </submittedName>
</protein>
<evidence type="ECO:0000313" key="3">
    <source>
        <dbReference type="Proteomes" id="UP001463665"/>
    </source>
</evidence>
<dbReference type="PANTHER" id="PTHR12110">
    <property type="entry name" value="HYDROXYPYRUVATE ISOMERASE"/>
    <property type="match status" value="1"/>
</dbReference>
<dbReference type="EMBL" id="CP154834">
    <property type="protein sequence ID" value="XAO76304.1"/>
    <property type="molecule type" value="Genomic_DNA"/>
</dbReference>
<gene>
    <name evidence="2" type="ORF">AAFP95_11355</name>
</gene>
<feature type="domain" description="Xylose isomerase-like TIM barrel" evidence="1">
    <location>
        <begin position="52"/>
        <end position="261"/>
    </location>
</feature>
<dbReference type="RefSeq" id="WP_345767691.1">
    <property type="nucleotide sequence ID" value="NZ_CP154834.1"/>
</dbReference>
<dbReference type="PROSITE" id="PS51257">
    <property type="entry name" value="PROKAR_LIPOPROTEIN"/>
    <property type="match status" value="1"/>
</dbReference>
<dbReference type="PANTHER" id="PTHR12110:SF41">
    <property type="entry name" value="INOSOSE DEHYDRATASE"/>
    <property type="match status" value="1"/>
</dbReference>